<feature type="non-terminal residue" evidence="1">
    <location>
        <position position="1"/>
    </location>
</feature>
<dbReference type="Proteomes" id="UP000886501">
    <property type="component" value="Unassembled WGS sequence"/>
</dbReference>
<feature type="non-terminal residue" evidence="1">
    <location>
        <position position="290"/>
    </location>
</feature>
<comment type="caution">
    <text evidence="1">The sequence shown here is derived from an EMBL/GenBank/DDBJ whole genome shotgun (WGS) entry which is preliminary data.</text>
</comment>
<keyword evidence="2" id="KW-1185">Reference proteome</keyword>
<reference evidence="1" key="2">
    <citation type="journal article" date="2020" name="Nat. Commun.">
        <title>Large-scale genome sequencing of mycorrhizal fungi provides insights into the early evolution of symbiotic traits.</title>
        <authorList>
            <person name="Miyauchi S."/>
            <person name="Kiss E."/>
            <person name="Kuo A."/>
            <person name="Drula E."/>
            <person name="Kohler A."/>
            <person name="Sanchez-Garcia M."/>
            <person name="Morin E."/>
            <person name="Andreopoulos B."/>
            <person name="Barry K.W."/>
            <person name="Bonito G."/>
            <person name="Buee M."/>
            <person name="Carver A."/>
            <person name="Chen C."/>
            <person name="Cichocki N."/>
            <person name="Clum A."/>
            <person name="Culley D."/>
            <person name="Crous P.W."/>
            <person name="Fauchery L."/>
            <person name="Girlanda M."/>
            <person name="Hayes R.D."/>
            <person name="Keri Z."/>
            <person name="LaButti K."/>
            <person name="Lipzen A."/>
            <person name="Lombard V."/>
            <person name="Magnuson J."/>
            <person name="Maillard F."/>
            <person name="Murat C."/>
            <person name="Nolan M."/>
            <person name="Ohm R.A."/>
            <person name="Pangilinan J."/>
            <person name="Pereira M.F."/>
            <person name="Perotto S."/>
            <person name="Peter M."/>
            <person name="Pfister S."/>
            <person name="Riley R."/>
            <person name="Sitrit Y."/>
            <person name="Stielow J.B."/>
            <person name="Szollosi G."/>
            <person name="Zifcakova L."/>
            <person name="Stursova M."/>
            <person name="Spatafora J.W."/>
            <person name="Tedersoo L."/>
            <person name="Vaario L.M."/>
            <person name="Yamada A."/>
            <person name="Yan M."/>
            <person name="Wang P."/>
            <person name="Xu J."/>
            <person name="Bruns T."/>
            <person name="Baldrian P."/>
            <person name="Vilgalys R."/>
            <person name="Dunand C."/>
            <person name="Henrissat B."/>
            <person name="Grigoriev I.V."/>
            <person name="Hibbett D."/>
            <person name="Nagy L.G."/>
            <person name="Martin F.M."/>
        </authorList>
    </citation>
    <scope>NUCLEOTIDE SEQUENCE</scope>
    <source>
        <strain evidence="1">P2</strain>
    </source>
</reference>
<gene>
    <name evidence="1" type="ORF">BDM02DRAFT_3077664</name>
</gene>
<dbReference type="EMBL" id="MU117986">
    <property type="protein sequence ID" value="KAF9650320.1"/>
    <property type="molecule type" value="Genomic_DNA"/>
</dbReference>
<evidence type="ECO:0000313" key="2">
    <source>
        <dbReference type="Proteomes" id="UP000886501"/>
    </source>
</evidence>
<name>A0ACB6ZKL6_THEGA</name>
<protein>
    <submittedName>
        <fullName evidence="1">Kinase-like protein</fullName>
    </submittedName>
</protein>
<evidence type="ECO:0000313" key="1">
    <source>
        <dbReference type="EMBL" id="KAF9650320.1"/>
    </source>
</evidence>
<sequence>LANLRRVCGRYRVVPTTYVLMGVVKDDPVPQKTGIVTETWRGTYEEKPVAIEVFKITEGCKDSDRIKMRFYKQVVLWKRLTHKNVLPFLGVSRDVADFCLISPWMKNGCIVEYVHNNPHVNPLDLLKDAANGLNYLHTSGLVHGDLRAEHILIGDSGQACIANTGHSTIAPIGFAASKSNTASGTVSLDEFRWRWAAPELQRPDEYNMPKVVATKPSDIYGMGMVIFEVLAREAPFREYTNFEVLTEIQNGKRPRKPANAASLGITEAIWMLLEQCWDWRPRHRPDSAHV</sequence>
<proteinExistence type="predicted"/>
<reference evidence="1" key="1">
    <citation type="submission" date="2019-10" db="EMBL/GenBank/DDBJ databases">
        <authorList>
            <consortium name="DOE Joint Genome Institute"/>
            <person name="Kuo A."/>
            <person name="Miyauchi S."/>
            <person name="Kiss E."/>
            <person name="Drula E."/>
            <person name="Kohler A."/>
            <person name="Sanchez-Garcia M."/>
            <person name="Andreopoulos B."/>
            <person name="Barry K.W."/>
            <person name="Bonito G."/>
            <person name="Buee M."/>
            <person name="Carver A."/>
            <person name="Chen C."/>
            <person name="Cichocki N."/>
            <person name="Clum A."/>
            <person name="Culley D."/>
            <person name="Crous P.W."/>
            <person name="Fauchery L."/>
            <person name="Girlanda M."/>
            <person name="Hayes R."/>
            <person name="Keri Z."/>
            <person name="Labutti K."/>
            <person name="Lipzen A."/>
            <person name="Lombard V."/>
            <person name="Magnuson J."/>
            <person name="Maillard F."/>
            <person name="Morin E."/>
            <person name="Murat C."/>
            <person name="Nolan M."/>
            <person name="Ohm R."/>
            <person name="Pangilinan J."/>
            <person name="Pereira M."/>
            <person name="Perotto S."/>
            <person name="Peter M."/>
            <person name="Riley R."/>
            <person name="Sitrit Y."/>
            <person name="Stielow B."/>
            <person name="Szollosi G."/>
            <person name="Zifcakova L."/>
            <person name="Stursova M."/>
            <person name="Spatafora J.W."/>
            <person name="Tedersoo L."/>
            <person name="Vaario L.-M."/>
            <person name="Yamada A."/>
            <person name="Yan M."/>
            <person name="Wang P."/>
            <person name="Xu J."/>
            <person name="Bruns T."/>
            <person name="Baldrian P."/>
            <person name="Vilgalys R."/>
            <person name="Henrissat B."/>
            <person name="Grigoriev I.V."/>
            <person name="Hibbett D."/>
            <person name="Nagy L.G."/>
            <person name="Martin F.M."/>
        </authorList>
    </citation>
    <scope>NUCLEOTIDE SEQUENCE</scope>
    <source>
        <strain evidence="1">P2</strain>
    </source>
</reference>
<organism evidence="1 2">
    <name type="scientific">Thelephora ganbajun</name>
    <name type="common">Ganba fungus</name>
    <dbReference type="NCBI Taxonomy" id="370292"/>
    <lineage>
        <taxon>Eukaryota</taxon>
        <taxon>Fungi</taxon>
        <taxon>Dikarya</taxon>
        <taxon>Basidiomycota</taxon>
        <taxon>Agaricomycotina</taxon>
        <taxon>Agaricomycetes</taxon>
        <taxon>Thelephorales</taxon>
        <taxon>Thelephoraceae</taxon>
        <taxon>Thelephora</taxon>
    </lineage>
</organism>
<accession>A0ACB6ZKL6</accession>